<dbReference type="EMBL" id="MLJW01000004">
    <property type="protein sequence ID" value="OIR17605.1"/>
    <property type="molecule type" value="Genomic_DNA"/>
</dbReference>
<evidence type="ECO:0008006" key="2">
    <source>
        <dbReference type="Google" id="ProtNLM"/>
    </source>
</evidence>
<dbReference type="PANTHER" id="PTHR46523">
    <property type="entry name" value="DCTP PYROPHOSPHATASE 1"/>
    <property type="match status" value="1"/>
</dbReference>
<dbReference type="SUPFAM" id="SSF101386">
    <property type="entry name" value="all-alpha NTP pyrophosphatases"/>
    <property type="match status" value="1"/>
</dbReference>
<evidence type="ECO:0000313" key="1">
    <source>
        <dbReference type="EMBL" id="OIR17605.1"/>
    </source>
</evidence>
<proteinExistence type="predicted"/>
<dbReference type="AlphaFoldDB" id="A0A1J5TMQ3"/>
<sequence>MADSLDKLRGKINAFVEERDWAQFHSPKNLAMAMIVEAAELVEHFQWNTEEESRVLTEAKRVQVGHELADTFVYLLRLAEVLDIDLIEAANSKILLNAKKYPVEKARGSNAKYTEYL</sequence>
<gene>
    <name evidence="1" type="ORF">GALL_18230</name>
</gene>
<dbReference type="PANTHER" id="PTHR46523:SF1">
    <property type="entry name" value="DCTP PYROPHOSPHATASE 1"/>
    <property type="match status" value="1"/>
</dbReference>
<dbReference type="GO" id="GO:0047429">
    <property type="term" value="F:nucleoside triphosphate diphosphatase activity"/>
    <property type="evidence" value="ECO:0007669"/>
    <property type="project" value="InterPro"/>
</dbReference>
<comment type="caution">
    <text evidence="1">The sequence shown here is derived from an EMBL/GenBank/DDBJ whole genome shotgun (WGS) entry which is preliminary data.</text>
</comment>
<dbReference type="Pfam" id="PF12643">
    <property type="entry name" value="MazG-like"/>
    <property type="match status" value="1"/>
</dbReference>
<dbReference type="InterPro" id="IPR025984">
    <property type="entry name" value="DCTPP"/>
</dbReference>
<dbReference type="PIRSF" id="PIRSF029826">
    <property type="entry name" value="UCP029826_pph"/>
    <property type="match status" value="1"/>
</dbReference>
<dbReference type="CDD" id="cd11537">
    <property type="entry name" value="NTP-PPase_RS21-C6_like"/>
    <property type="match status" value="1"/>
</dbReference>
<dbReference type="Gene3D" id="1.10.287.1080">
    <property type="entry name" value="MazG-like"/>
    <property type="match status" value="1"/>
</dbReference>
<reference evidence="1" key="1">
    <citation type="submission" date="2016-10" db="EMBL/GenBank/DDBJ databases">
        <title>Sequence of Gallionella enrichment culture.</title>
        <authorList>
            <person name="Poehlein A."/>
            <person name="Muehling M."/>
            <person name="Daniel R."/>
        </authorList>
    </citation>
    <scope>NUCLEOTIDE SEQUENCE</scope>
</reference>
<name>A0A1J5TMQ3_9ZZZZ</name>
<organism evidence="1">
    <name type="scientific">mine drainage metagenome</name>
    <dbReference type="NCBI Taxonomy" id="410659"/>
    <lineage>
        <taxon>unclassified sequences</taxon>
        <taxon>metagenomes</taxon>
        <taxon>ecological metagenomes</taxon>
    </lineage>
</organism>
<accession>A0A1J5TMQ3</accession>
<dbReference type="InterPro" id="IPR052555">
    <property type="entry name" value="dCTP_Pyrophosphatase"/>
</dbReference>
<dbReference type="GO" id="GO:0009143">
    <property type="term" value="P:nucleoside triphosphate catabolic process"/>
    <property type="evidence" value="ECO:0007669"/>
    <property type="project" value="InterPro"/>
</dbReference>
<protein>
    <recommendedName>
        <fullName evidence="2">Nucleotide pyrophosphohydrolase</fullName>
    </recommendedName>
</protein>